<evidence type="ECO:0008006" key="4">
    <source>
        <dbReference type="Google" id="ProtNLM"/>
    </source>
</evidence>
<evidence type="ECO:0000256" key="1">
    <source>
        <dbReference type="SAM" id="SignalP"/>
    </source>
</evidence>
<sequence>MKHRTVKVVTLICVLVTALAGCGKKAAKSQVKPAPTRFAALANQNQRHIWYETTGKNVSKDSKITYLLVTQNGKVTVYTVNSSLGGYNRFTDNHAIAEAKRADKQYFQSKQQDAYTNSKAKQVELTQKLNRGQVKSAKKRQKLQLAIKQLKNRRWKIETTRYEAPKPQSYSVKLVKKNDRIKGEKIIYRSHDYEGYLNQFADADSWLKNNQLGPRAKKIKPVSAFFKKTDGAKTVYKHRFHKPQKTIIDKYIGYLEVKQQKGDKLKKMKKNNSLKEGNSLLYRANSSRDSTAFDKASTKHVTLK</sequence>
<name>A0A7X2XWV5_9LACO</name>
<organism evidence="2 3">
    <name type="scientific">Secundilactobacillus folii</name>
    <dbReference type="NCBI Taxonomy" id="2678357"/>
    <lineage>
        <taxon>Bacteria</taxon>
        <taxon>Bacillati</taxon>
        <taxon>Bacillota</taxon>
        <taxon>Bacilli</taxon>
        <taxon>Lactobacillales</taxon>
        <taxon>Lactobacillaceae</taxon>
        <taxon>Secundilactobacillus</taxon>
    </lineage>
</organism>
<keyword evidence="1" id="KW-0732">Signal</keyword>
<keyword evidence="3" id="KW-1185">Reference proteome</keyword>
<reference evidence="2 3" key="1">
    <citation type="submission" date="2019-11" db="EMBL/GenBank/DDBJ databases">
        <title>Lactobacillus sp. nov. CRM56-3, isolated from fermented tea leaves.</title>
        <authorList>
            <person name="Phuengjayaem S."/>
            <person name="Tanasupawat S."/>
        </authorList>
    </citation>
    <scope>NUCLEOTIDE SEQUENCE [LARGE SCALE GENOMIC DNA]</scope>
    <source>
        <strain evidence="2 3">CRM56-3</strain>
    </source>
</reference>
<evidence type="ECO:0000313" key="2">
    <source>
        <dbReference type="EMBL" id="MTV83137.1"/>
    </source>
</evidence>
<feature type="signal peptide" evidence="1">
    <location>
        <begin position="1"/>
        <end position="20"/>
    </location>
</feature>
<dbReference type="Proteomes" id="UP000466388">
    <property type="component" value="Unassembled WGS sequence"/>
</dbReference>
<comment type="caution">
    <text evidence="2">The sequence shown here is derived from an EMBL/GenBank/DDBJ whole genome shotgun (WGS) entry which is preliminary data.</text>
</comment>
<feature type="chain" id="PRO_5039433007" description="Lipoprotein" evidence="1">
    <location>
        <begin position="21"/>
        <end position="304"/>
    </location>
</feature>
<protein>
    <recommendedName>
        <fullName evidence="4">Lipoprotein</fullName>
    </recommendedName>
</protein>
<dbReference type="RefSeq" id="WP_155432398.1">
    <property type="nucleotide sequence ID" value="NZ_WNJO01000018.1"/>
</dbReference>
<accession>A0A7X2XWV5</accession>
<dbReference type="PROSITE" id="PS51257">
    <property type="entry name" value="PROKAR_LIPOPROTEIN"/>
    <property type="match status" value="1"/>
</dbReference>
<dbReference type="EMBL" id="WNJO01000018">
    <property type="protein sequence ID" value="MTV83137.1"/>
    <property type="molecule type" value="Genomic_DNA"/>
</dbReference>
<gene>
    <name evidence="2" type="ORF">GM612_10965</name>
</gene>
<proteinExistence type="predicted"/>
<evidence type="ECO:0000313" key="3">
    <source>
        <dbReference type="Proteomes" id="UP000466388"/>
    </source>
</evidence>
<dbReference type="AlphaFoldDB" id="A0A7X2XWV5"/>